<dbReference type="KEGG" id="lft:FG051_11950"/>
<evidence type="ECO:0000313" key="2">
    <source>
        <dbReference type="EMBL" id="QCX25760.1"/>
    </source>
</evidence>
<dbReference type="Proteomes" id="UP000310673">
    <property type="component" value="Chromosome"/>
</dbReference>
<dbReference type="InterPro" id="IPR010982">
    <property type="entry name" value="Lambda_DNA-bd_dom_sf"/>
</dbReference>
<dbReference type="EMBL" id="CP040736">
    <property type="protein sequence ID" value="QCX25760.1"/>
    <property type="molecule type" value="Genomic_DNA"/>
</dbReference>
<dbReference type="CDD" id="cd00093">
    <property type="entry name" value="HTH_XRE"/>
    <property type="match status" value="1"/>
</dbReference>
<dbReference type="Pfam" id="PF13443">
    <property type="entry name" value="HTH_26"/>
    <property type="match status" value="1"/>
</dbReference>
<dbReference type="GO" id="GO:0003677">
    <property type="term" value="F:DNA binding"/>
    <property type="evidence" value="ECO:0007669"/>
    <property type="project" value="InterPro"/>
</dbReference>
<dbReference type="SUPFAM" id="SSF47413">
    <property type="entry name" value="lambda repressor-like DNA-binding domains"/>
    <property type="match status" value="1"/>
</dbReference>
<name>A0A5B7T5J5_9LACO</name>
<evidence type="ECO:0000259" key="1">
    <source>
        <dbReference type="PROSITE" id="PS50943"/>
    </source>
</evidence>
<organism evidence="2 3">
    <name type="scientific">Companilactobacillus futsaii</name>
    <dbReference type="NCBI Taxonomy" id="938155"/>
    <lineage>
        <taxon>Bacteria</taxon>
        <taxon>Bacillati</taxon>
        <taxon>Bacillota</taxon>
        <taxon>Bacilli</taxon>
        <taxon>Lactobacillales</taxon>
        <taxon>Lactobacillaceae</taxon>
        <taxon>Companilactobacillus</taxon>
    </lineage>
</organism>
<accession>A0A5B7T5J5</accession>
<reference evidence="2 3" key="1">
    <citation type="submission" date="2019-05" db="EMBL/GenBank/DDBJ databases">
        <title>Genome Sequence of Lactobacillus futsaii Y97, a Potential Probiotic Strain Isolated from the Futsai of Taiwan.</title>
        <authorList>
            <person name="Du X."/>
        </authorList>
    </citation>
    <scope>NUCLEOTIDE SEQUENCE [LARGE SCALE GENOMIC DNA]</scope>
    <source>
        <strain evidence="2 3">Y97</strain>
    </source>
</reference>
<protein>
    <submittedName>
        <fullName evidence="2">Helix-turn-helix transcriptional regulator</fullName>
    </submittedName>
</protein>
<sequence>MIHFICDSIGEFIMIKINLKEIMDDYDINISELSDSTGIARSTITPIVNAPNDVKAISIDTIDTLCDFFGIDISDLITFTPRENKYKEYMTWYKDNLNQEYIDMTKKIGNKKRHIFIFISADNVGPDTENIYTVNITALSKNEYKKIKPSLKKSPELKEVMDGKTFFNDFKKQKRDVQTATTKILLENFVSTKQDFKKIKNGYFNCMWRNNEPLSIQSQFNFGFEYDNGNLIYQN</sequence>
<dbReference type="Gene3D" id="1.10.260.40">
    <property type="entry name" value="lambda repressor-like DNA-binding domains"/>
    <property type="match status" value="1"/>
</dbReference>
<gene>
    <name evidence="2" type="ORF">FG051_11950</name>
</gene>
<dbReference type="PROSITE" id="PS50943">
    <property type="entry name" value="HTH_CROC1"/>
    <property type="match status" value="1"/>
</dbReference>
<dbReference type="AlphaFoldDB" id="A0A5B7T5J5"/>
<evidence type="ECO:0000313" key="3">
    <source>
        <dbReference type="Proteomes" id="UP000310673"/>
    </source>
</evidence>
<dbReference type="InterPro" id="IPR001387">
    <property type="entry name" value="Cro/C1-type_HTH"/>
</dbReference>
<proteinExistence type="predicted"/>
<feature type="domain" description="HTH cro/C1-type" evidence="1">
    <location>
        <begin position="19"/>
        <end position="76"/>
    </location>
</feature>
<dbReference type="SMART" id="SM00530">
    <property type="entry name" value="HTH_XRE"/>
    <property type="match status" value="1"/>
</dbReference>
<dbReference type="STRING" id="1423818.FC88_GL002475"/>